<evidence type="ECO:0000313" key="2">
    <source>
        <dbReference type="EMBL" id="MBN3557517.1"/>
    </source>
</evidence>
<protein>
    <submittedName>
        <fullName evidence="2">SRPBCC domain-containing protein</fullName>
    </submittedName>
    <submittedName>
        <fullName evidence="1">Uncharacterized protein YndB with AHSA1/START domain</fullName>
    </submittedName>
</protein>
<dbReference type="EMBL" id="JACHNX010000011">
    <property type="protein sequence ID" value="MBB4610540.1"/>
    <property type="molecule type" value="Genomic_DNA"/>
</dbReference>
<proteinExistence type="predicted"/>
<dbReference type="EMBL" id="JAFHKU010000117">
    <property type="protein sequence ID" value="MBN3557517.1"/>
    <property type="molecule type" value="Genomic_DNA"/>
</dbReference>
<dbReference type="Proteomes" id="UP000704529">
    <property type="component" value="Unassembled WGS sequence"/>
</dbReference>
<sequence length="162" mass="18585">MPEITISRVFHGPPLRIWSALIEPEHRQAWRPMIQLDDASQVGETQCTFAFPGWSRSVRSPAEVDRLDKPRAFAWSCGISHVFMIEERFELQGDDGGTTVSHSCVLRGLLSLPIAAMVLRRLRVLMIEADDRLAAYLHWRAGQAVRGADRRRIAQHYRRKVR</sequence>
<gene>
    <name evidence="1" type="ORF">GGQ89_002774</name>
    <name evidence="2" type="ORF">JYA60_04655</name>
</gene>
<evidence type="ECO:0000313" key="1">
    <source>
        <dbReference type="EMBL" id="MBB4610540.1"/>
    </source>
</evidence>
<reference evidence="1 3" key="1">
    <citation type="submission" date="2020-08" db="EMBL/GenBank/DDBJ databases">
        <title>Genomic Encyclopedia of Type Strains, Phase IV (KMG-IV): sequencing the most valuable type-strain genomes for metagenomic binning, comparative biology and taxonomic classification.</title>
        <authorList>
            <person name="Goeker M."/>
        </authorList>
    </citation>
    <scope>NUCLEOTIDE SEQUENCE [LARGE SCALE GENOMIC DNA]</scope>
    <source>
        <strain evidence="1 3">DSM 14562</strain>
    </source>
</reference>
<keyword evidence="3" id="KW-1185">Reference proteome</keyword>
<name>A0AA41DE28_9SPHN</name>
<accession>A0AA41DE28</accession>
<reference evidence="2" key="2">
    <citation type="submission" date="2021-01" db="EMBL/GenBank/DDBJ databases">
        <title>Genome Sequencing of Type Strains.</title>
        <authorList>
            <person name="Lemaire J.F."/>
            <person name="Inderbitzin P."/>
            <person name="Collins S.B."/>
            <person name="Wespe N."/>
            <person name="Knight-Connoni V."/>
        </authorList>
    </citation>
    <scope>NUCLEOTIDE SEQUENCE</scope>
    <source>
        <strain evidence="2">DSM 14562</strain>
    </source>
</reference>
<dbReference type="AlphaFoldDB" id="A0AA41DE28"/>
<dbReference type="InterPro" id="IPR023393">
    <property type="entry name" value="START-like_dom_sf"/>
</dbReference>
<dbReference type="SUPFAM" id="SSF55961">
    <property type="entry name" value="Bet v1-like"/>
    <property type="match status" value="1"/>
</dbReference>
<organism evidence="2 4">
    <name type="scientific">Sphingomonas yabuuchiae</name>
    <dbReference type="NCBI Taxonomy" id="172044"/>
    <lineage>
        <taxon>Bacteria</taxon>
        <taxon>Pseudomonadati</taxon>
        <taxon>Pseudomonadota</taxon>
        <taxon>Alphaproteobacteria</taxon>
        <taxon>Sphingomonadales</taxon>
        <taxon>Sphingomonadaceae</taxon>
        <taxon>Sphingomonas</taxon>
    </lineage>
</organism>
<dbReference type="Gene3D" id="3.30.530.20">
    <property type="match status" value="1"/>
</dbReference>
<evidence type="ECO:0000313" key="4">
    <source>
        <dbReference type="Proteomes" id="UP000704529"/>
    </source>
</evidence>
<evidence type="ECO:0000313" key="3">
    <source>
        <dbReference type="Proteomes" id="UP000584663"/>
    </source>
</evidence>
<dbReference type="Proteomes" id="UP000584663">
    <property type="component" value="Unassembled WGS sequence"/>
</dbReference>
<comment type="caution">
    <text evidence="2">The sequence shown here is derived from an EMBL/GenBank/DDBJ whole genome shotgun (WGS) entry which is preliminary data.</text>
</comment>
<dbReference type="RefSeq" id="WP_076718599.1">
    <property type="nucleotide sequence ID" value="NZ_JACHNX010000011.1"/>
</dbReference>